<dbReference type="STRING" id="1803665.GCA_001641335_04203"/>
<accession>A0A560CZH0</accession>
<dbReference type="AlphaFoldDB" id="A0A560CZH0"/>
<name>A0A560CZH0_9BRAD</name>
<dbReference type="Pfam" id="PF23893">
    <property type="entry name" value="Y4YQ_C"/>
    <property type="match status" value="1"/>
</dbReference>
<evidence type="ECO:0000313" key="2">
    <source>
        <dbReference type="EMBL" id="TWA90237.1"/>
    </source>
</evidence>
<dbReference type="OrthoDB" id="9806163at2"/>
<evidence type="ECO:0000259" key="1">
    <source>
        <dbReference type="Pfam" id="PF23893"/>
    </source>
</evidence>
<dbReference type="EMBL" id="VITK01000016">
    <property type="protein sequence ID" value="TWA90237.1"/>
    <property type="molecule type" value="Genomic_DNA"/>
</dbReference>
<protein>
    <submittedName>
        <fullName evidence="2">Type III secretion protein D</fullName>
    </submittedName>
</protein>
<evidence type="ECO:0000313" key="3">
    <source>
        <dbReference type="Proteomes" id="UP000319949"/>
    </source>
</evidence>
<feature type="domain" description="YscD/Y4YQ C-terminal" evidence="1">
    <location>
        <begin position="244"/>
        <end position="295"/>
    </location>
</feature>
<keyword evidence="3" id="KW-1185">Reference proteome</keyword>
<proteinExistence type="predicted"/>
<sequence>MNEPNSTHFEVLSGLYSGLTGKVGMVSTVIGSGLDADLVFIEQGLERHHFRITPNRNSIEIEPLTGDVMVEGHENTSANNRIVVPLPVVMHAGHMSIRWSIPDCSQAGSIGRWLGSTAVFVSVLISSVAIGAVSTSLVQTDGAVALKTDSPPAVEVAPKLASNVADALTTDSAAQWLQEEVDKAGLFNIKVRSEPGVVAADGSVTPASIPKWREIQERFDHDRKGAYVLINAVAAKEEKTPSSIAVEAVWRGSDPYMVIAGQKYFVGALLNNGWTVNDIGERRVLLSRNGRLVALPY</sequence>
<dbReference type="Proteomes" id="UP000319949">
    <property type="component" value="Unassembled WGS sequence"/>
</dbReference>
<gene>
    <name evidence="2" type="ORF">FBZ96_11643</name>
</gene>
<organism evidence="2 3">
    <name type="scientific">Bradyrhizobium stylosanthis</name>
    <dbReference type="NCBI Taxonomy" id="1803665"/>
    <lineage>
        <taxon>Bacteria</taxon>
        <taxon>Pseudomonadati</taxon>
        <taxon>Pseudomonadota</taxon>
        <taxon>Alphaproteobacteria</taxon>
        <taxon>Hyphomicrobiales</taxon>
        <taxon>Nitrobacteraceae</taxon>
        <taxon>Bradyrhizobium</taxon>
    </lineage>
</organism>
<reference evidence="2 3" key="1">
    <citation type="submission" date="2019-06" db="EMBL/GenBank/DDBJ databases">
        <title>Genomic Encyclopedia of Type Strains, Phase IV (KMG-V): Genome sequencing to study the core and pangenomes of soil and plant-associated prokaryotes.</title>
        <authorList>
            <person name="Whitman W."/>
        </authorList>
    </citation>
    <scope>NUCLEOTIDE SEQUENCE [LARGE SCALE GENOMIC DNA]</scope>
    <source>
        <strain evidence="2 3">BR 510</strain>
    </source>
</reference>
<comment type="caution">
    <text evidence="2">The sequence shown here is derived from an EMBL/GenBank/DDBJ whole genome shotgun (WGS) entry which is preliminary data.</text>
</comment>
<dbReference type="RefSeq" id="WP_063687556.1">
    <property type="nucleotide sequence ID" value="NZ_LVEM01000002.1"/>
</dbReference>
<dbReference type="InterPro" id="IPR057770">
    <property type="entry name" value="YscD/Y4YQ_C"/>
</dbReference>